<comment type="caution">
    <text evidence="1">The sequence shown here is derived from an EMBL/GenBank/DDBJ whole genome shotgun (WGS) entry which is preliminary data.</text>
</comment>
<evidence type="ECO:0000313" key="1">
    <source>
        <dbReference type="EMBL" id="PKK91645.1"/>
    </source>
</evidence>
<dbReference type="EMBL" id="PGXC01000002">
    <property type="protein sequence ID" value="PKK91645.1"/>
    <property type="molecule type" value="Genomic_DNA"/>
</dbReference>
<evidence type="ECO:0000313" key="2">
    <source>
        <dbReference type="Proteomes" id="UP000233256"/>
    </source>
</evidence>
<dbReference type="Gene3D" id="3.40.50.10610">
    <property type="entry name" value="ABC-type transport auxiliary lipoprotein component"/>
    <property type="match status" value="1"/>
</dbReference>
<organism evidence="1 2">
    <name type="scientific">Candidatus Wallbacteria bacterium HGW-Wallbacteria-1</name>
    <dbReference type="NCBI Taxonomy" id="2013854"/>
    <lineage>
        <taxon>Bacteria</taxon>
        <taxon>Candidatus Walliibacteriota</taxon>
    </lineage>
</organism>
<dbReference type="Proteomes" id="UP000233256">
    <property type="component" value="Unassembled WGS sequence"/>
</dbReference>
<evidence type="ECO:0008006" key="3">
    <source>
        <dbReference type="Google" id="ProtNLM"/>
    </source>
</evidence>
<proteinExistence type="predicted"/>
<gene>
    <name evidence="1" type="ORF">CVV64_02975</name>
</gene>
<reference evidence="1 2" key="1">
    <citation type="journal article" date="2017" name="ISME J.">
        <title>Potential for microbial H2 and metal transformations associated with novel bacteria and archaea in deep terrestrial subsurface sediments.</title>
        <authorList>
            <person name="Hernsdorf A.W."/>
            <person name="Amano Y."/>
            <person name="Miyakawa K."/>
            <person name="Ise K."/>
            <person name="Suzuki Y."/>
            <person name="Anantharaman K."/>
            <person name="Probst A."/>
            <person name="Burstein D."/>
            <person name="Thomas B.C."/>
            <person name="Banfield J.F."/>
        </authorList>
    </citation>
    <scope>NUCLEOTIDE SEQUENCE [LARGE SCALE GENOMIC DNA]</scope>
    <source>
        <strain evidence="1">HGW-Wallbacteria-1</strain>
    </source>
</reference>
<name>A0A2N1PTG4_9BACT</name>
<protein>
    <recommendedName>
        <fullName evidence="3">Penicillin-binding protein activator LpoB</fullName>
    </recommendedName>
</protein>
<dbReference type="AlphaFoldDB" id="A0A2N1PTG4"/>
<sequence>MIFFHLFLFHNSSVLAREATGDLSFDLKRVAVLRFVDRTPVNLAIRVQELASERFRSHGYFIIPPRSVRKAEWSNNVYDTSALTPREVTALGKALKADILVGGTIEEFKGEKAFRLGNLMAMPLGVGFVLYGKIVLRAVIYDVSTGQSIWKNSVVRTKKHFFGGLYQGHGAVLDKAMTTALDFLFGSFFQKDF</sequence>
<accession>A0A2N1PTG4</accession>